<keyword evidence="2" id="KW-1185">Reference proteome</keyword>
<protein>
    <submittedName>
        <fullName evidence="1">TPR repeat protein</fullName>
    </submittedName>
</protein>
<organism evidence="1 2">
    <name type="scientific">Paenibacillus pini JCM 16418</name>
    <dbReference type="NCBI Taxonomy" id="1236976"/>
    <lineage>
        <taxon>Bacteria</taxon>
        <taxon>Bacillati</taxon>
        <taxon>Bacillota</taxon>
        <taxon>Bacilli</taxon>
        <taxon>Bacillales</taxon>
        <taxon>Paenibacillaceae</taxon>
        <taxon>Paenibacillus</taxon>
    </lineage>
</organism>
<dbReference type="EMBL" id="BAVZ01000022">
    <property type="protein sequence ID" value="GAF10356.1"/>
    <property type="molecule type" value="Genomic_DNA"/>
</dbReference>
<accession>W7Z070</accession>
<comment type="caution">
    <text evidence="1">The sequence shown here is derived from an EMBL/GenBank/DDBJ whole genome shotgun (WGS) entry which is preliminary data.</text>
</comment>
<evidence type="ECO:0000313" key="1">
    <source>
        <dbReference type="EMBL" id="GAF10356.1"/>
    </source>
</evidence>
<dbReference type="InterPro" id="IPR011990">
    <property type="entry name" value="TPR-like_helical_dom_sf"/>
</dbReference>
<evidence type="ECO:0000313" key="2">
    <source>
        <dbReference type="Proteomes" id="UP000019364"/>
    </source>
</evidence>
<dbReference type="Proteomes" id="UP000019364">
    <property type="component" value="Unassembled WGS sequence"/>
</dbReference>
<dbReference type="RefSeq" id="WP_036652674.1">
    <property type="nucleotide sequence ID" value="NZ_BAVZ01000022.1"/>
</dbReference>
<sequence length="304" mass="35697">MNTNLRAIELLEANKYDESFMLFKKAVAESRDVQSLTNVAWIYSYEEDDDETALAFILEAINLKPISYFPYSLLGEIYLKQQRWQEASNVLLQSIAIHPSVGAYQNLGVAKYHLRELEEASQYFLRGANDSDQSMYSHVKCLIELGQLGEAQRKLALFSDKDEEFVGEIEVAELYVEIGSFEQAIQWFEKGWQSYWKQPNWVNRFIYSLLQTNNISRAQEIVNDVIQDKNEEIETDHDAEYDEHWTEQDQEEYINQLLLERNEYELILERMSSGYIPVMVFNTSMYTGCYLFGCKRHNHPEYEA</sequence>
<dbReference type="InterPro" id="IPR019734">
    <property type="entry name" value="TPR_rpt"/>
</dbReference>
<dbReference type="Pfam" id="PF13176">
    <property type="entry name" value="TPR_7"/>
    <property type="match status" value="1"/>
</dbReference>
<dbReference type="OrthoDB" id="2836682at2"/>
<dbReference type="PANTHER" id="PTHR12558">
    <property type="entry name" value="CELL DIVISION CYCLE 16,23,27"/>
    <property type="match status" value="1"/>
</dbReference>
<dbReference type="STRING" id="1236976.JCM16418_4538"/>
<gene>
    <name evidence="1" type="ORF">JCM16418_4538</name>
</gene>
<name>W7Z070_9BACL</name>
<dbReference type="PANTHER" id="PTHR12558:SF13">
    <property type="entry name" value="CELL DIVISION CYCLE PROTEIN 27 HOMOLOG"/>
    <property type="match status" value="1"/>
</dbReference>
<dbReference type="Gene3D" id="1.25.40.10">
    <property type="entry name" value="Tetratricopeptide repeat domain"/>
    <property type="match status" value="1"/>
</dbReference>
<dbReference type="AlphaFoldDB" id="W7Z070"/>
<dbReference type="SUPFAM" id="SSF48452">
    <property type="entry name" value="TPR-like"/>
    <property type="match status" value="1"/>
</dbReference>
<dbReference type="eggNOG" id="COG0457">
    <property type="taxonomic scope" value="Bacteria"/>
</dbReference>
<proteinExistence type="predicted"/>
<reference evidence="1 2" key="1">
    <citation type="journal article" date="2014" name="Genome Announc.">
        <title>Draft Genome Sequence of Paenibacillus pini JCM 16418T, Isolated from the Rhizosphere of Pine Tree.</title>
        <authorList>
            <person name="Yuki M."/>
            <person name="Oshima K."/>
            <person name="Suda W."/>
            <person name="Oshida Y."/>
            <person name="Kitamura K."/>
            <person name="Iida Y."/>
            <person name="Hattori M."/>
            <person name="Ohkuma M."/>
        </authorList>
    </citation>
    <scope>NUCLEOTIDE SEQUENCE [LARGE SCALE GENOMIC DNA]</scope>
    <source>
        <strain evidence="1 2">JCM 16418</strain>
    </source>
</reference>